<dbReference type="PANTHER" id="PTHR43814:SF1">
    <property type="entry name" value="ARGININOSUCCINATE LYASE"/>
    <property type="match status" value="1"/>
</dbReference>
<dbReference type="RefSeq" id="WP_017127429.1">
    <property type="nucleotide sequence ID" value="NZ_JACAOK010000015.1"/>
</dbReference>
<dbReference type="GO" id="GO:0005829">
    <property type="term" value="C:cytosol"/>
    <property type="evidence" value="ECO:0007669"/>
    <property type="project" value="TreeGrafter"/>
</dbReference>
<proteinExistence type="inferred from homology"/>
<dbReference type="EMBL" id="JACAQE010000002">
    <property type="protein sequence ID" value="NWC13835.1"/>
    <property type="molecule type" value="Genomic_DNA"/>
</dbReference>
<dbReference type="EC" id="4.3.2.1" evidence="4"/>
<dbReference type="PANTHER" id="PTHR43814">
    <property type="entry name" value="ARGININOSUCCINATE LYASE"/>
    <property type="match status" value="1"/>
</dbReference>
<keyword evidence="6" id="KW-0732">Signal</keyword>
<dbReference type="InterPro" id="IPR009049">
    <property type="entry name" value="Argininosuccinate_lyase"/>
</dbReference>
<dbReference type="AlphaFoldDB" id="A0A7Y7XXF9"/>
<dbReference type="Pfam" id="PF00206">
    <property type="entry name" value="Lyase_1"/>
    <property type="match status" value="1"/>
</dbReference>
<keyword evidence="5" id="KW-0028">Amino-acid biosynthesis</keyword>
<keyword evidence="5" id="KW-0055">Arginine biosynthesis</keyword>
<reference evidence="9 10" key="1">
    <citation type="submission" date="2020-04" db="EMBL/GenBank/DDBJ databases">
        <title>Molecular characterization of pseudomonads from Agaricus bisporus reveal novel blotch 2 pathogens in Western Europe.</title>
        <authorList>
            <person name="Taparia T."/>
            <person name="Krijger M."/>
            <person name="Haynes E."/>
            <person name="Elpinstone J.G."/>
            <person name="Noble R."/>
            <person name="Van Der Wolf J."/>
        </authorList>
    </citation>
    <scope>NUCLEOTIDE SEQUENCE [LARGE SCALE GENOMIC DNA]</scope>
    <source>
        <strain evidence="9 10">IPO3738</strain>
    </source>
</reference>
<dbReference type="PRINTS" id="PR00149">
    <property type="entry name" value="FUMRATELYASE"/>
</dbReference>
<evidence type="ECO:0000256" key="3">
    <source>
        <dbReference type="ARBA" id="ARBA00005552"/>
    </source>
</evidence>
<dbReference type="InterPro" id="IPR008948">
    <property type="entry name" value="L-Aspartase-like"/>
</dbReference>
<evidence type="ECO:0000256" key="5">
    <source>
        <dbReference type="ARBA" id="ARBA00022571"/>
    </source>
</evidence>
<feature type="chain" id="PRO_5031542220" description="argininosuccinate lyase" evidence="6">
    <location>
        <begin position="32"/>
        <end position="507"/>
    </location>
</feature>
<evidence type="ECO:0000313" key="9">
    <source>
        <dbReference type="EMBL" id="NWC13835.1"/>
    </source>
</evidence>
<comment type="similarity">
    <text evidence="3">In the N-terminal section; belongs to the lyase 1 family. Argininosuccinate lyase subfamily.</text>
</comment>
<evidence type="ECO:0000256" key="1">
    <source>
        <dbReference type="ARBA" id="ARBA00000985"/>
    </source>
</evidence>
<evidence type="ECO:0000256" key="2">
    <source>
        <dbReference type="ARBA" id="ARBA00004941"/>
    </source>
</evidence>
<dbReference type="Pfam" id="PF14698">
    <property type="entry name" value="ASL_C2"/>
    <property type="match status" value="1"/>
</dbReference>
<gene>
    <name evidence="9" type="ORF">HX845_09295</name>
</gene>
<evidence type="ECO:0000259" key="8">
    <source>
        <dbReference type="Pfam" id="PF14698"/>
    </source>
</evidence>
<protein>
    <recommendedName>
        <fullName evidence="4">argininosuccinate lyase</fullName>
        <ecNumber evidence="4">4.3.2.1</ecNumber>
    </recommendedName>
</protein>
<feature type="domain" description="Fumarate lyase N-terminal" evidence="7">
    <location>
        <begin position="108"/>
        <end position="310"/>
    </location>
</feature>
<dbReference type="InterPro" id="IPR000362">
    <property type="entry name" value="Fumarate_lyase_fam"/>
</dbReference>
<dbReference type="GO" id="GO:0004056">
    <property type="term" value="F:argininosuccinate lyase activity"/>
    <property type="evidence" value="ECO:0007669"/>
    <property type="project" value="UniProtKB-EC"/>
</dbReference>
<dbReference type="CDD" id="cd01359">
    <property type="entry name" value="Argininosuccinate_lyase"/>
    <property type="match status" value="1"/>
</dbReference>
<dbReference type="GeneID" id="57658453"/>
<comment type="pathway">
    <text evidence="2">Amino-acid biosynthesis; L-arginine biosynthesis; L-arginine from L-ornithine and carbamoyl phosphate: step 3/3.</text>
</comment>
<dbReference type="Gene3D" id="1.20.200.10">
    <property type="entry name" value="Fumarase/aspartase (Central domain)"/>
    <property type="match status" value="1"/>
</dbReference>
<feature type="domain" description="Argininosuccinate lyase C-terminal" evidence="8">
    <location>
        <begin position="370"/>
        <end position="436"/>
    </location>
</feature>
<feature type="signal peptide" evidence="6">
    <location>
        <begin position="1"/>
        <end position="31"/>
    </location>
</feature>
<name>A0A7Y7XXF9_9PSED</name>
<dbReference type="InterPro" id="IPR029419">
    <property type="entry name" value="Arg_succ_lyase_C"/>
</dbReference>
<dbReference type="UniPathway" id="UPA00068">
    <property type="reaction ID" value="UER00114"/>
</dbReference>
<evidence type="ECO:0000256" key="4">
    <source>
        <dbReference type="ARBA" id="ARBA00012338"/>
    </source>
</evidence>
<evidence type="ECO:0000259" key="7">
    <source>
        <dbReference type="Pfam" id="PF00206"/>
    </source>
</evidence>
<sequence length="507" mass="55909">MKNLKPTCPPFRLSRLALGPLLMLAMGAANAADAKEPHDYFYFLGEMNKASTVMVIDNKIVPPDLGKKIVSAVEQVINEGNRPGAERPADYLKYEPLILAIAGPDGSRMHSGRSRQDILSTTRRLMQRERVLSLLDSMNKSKAVFLKLAAENRDTLVPAYTNGVQAQPTTYAHYLLAFSAVFDRDAERLRQAYARLNLSPLGSGALGTSSFPVDRKQLAELLGFDGPVENSYDAAQLGALDTGMELTGICSNAATTIGSLVQDMHTQYHQPYPWIMITEGRLTGTSSIMPQKRNPYGLNLLRLQASDVVGGAMTYQFEAHNVTPGMPDYKRDQVEKTLDLTASSFQMLADLMSNLQIDKDRALQEIDADYSTTTELADVLQRDSNVPFRVGHHFASDLVTYGRTNKMKPADIPFAEVQKIYGEALKAFDMQNVQFPLTQAQFRKSLTAQNMIESSKGLGGPQRAEVDRMLAAEQASLGVDENWVKEQKQKLATASANLDKAFFALGR</sequence>
<dbReference type="Gene3D" id="1.10.275.10">
    <property type="entry name" value="Fumarase/aspartase (N-terminal domain)"/>
    <property type="match status" value="1"/>
</dbReference>
<dbReference type="Gene3D" id="1.10.40.30">
    <property type="entry name" value="Fumarase/aspartase (C-terminal domain)"/>
    <property type="match status" value="1"/>
</dbReference>
<comment type="catalytic activity">
    <reaction evidence="1">
        <text>2-(N(omega)-L-arginino)succinate = fumarate + L-arginine</text>
        <dbReference type="Rhea" id="RHEA:24020"/>
        <dbReference type="ChEBI" id="CHEBI:29806"/>
        <dbReference type="ChEBI" id="CHEBI:32682"/>
        <dbReference type="ChEBI" id="CHEBI:57472"/>
        <dbReference type="EC" id="4.3.2.1"/>
    </reaction>
</comment>
<dbReference type="GO" id="GO:0042450">
    <property type="term" value="P:L-arginine biosynthetic process via ornithine"/>
    <property type="evidence" value="ECO:0007669"/>
    <property type="project" value="InterPro"/>
</dbReference>
<accession>A0A7Y7XXF9</accession>
<dbReference type="Proteomes" id="UP000517547">
    <property type="component" value="Unassembled WGS sequence"/>
</dbReference>
<organism evidence="9 10">
    <name type="scientific">Pseudomonas gingeri</name>
    <dbReference type="NCBI Taxonomy" id="117681"/>
    <lineage>
        <taxon>Bacteria</taxon>
        <taxon>Pseudomonadati</taxon>
        <taxon>Pseudomonadota</taxon>
        <taxon>Gammaproteobacteria</taxon>
        <taxon>Pseudomonadales</taxon>
        <taxon>Pseudomonadaceae</taxon>
        <taxon>Pseudomonas</taxon>
    </lineage>
</organism>
<evidence type="ECO:0000313" key="10">
    <source>
        <dbReference type="Proteomes" id="UP000517547"/>
    </source>
</evidence>
<comment type="caution">
    <text evidence="9">The sequence shown here is derived from an EMBL/GenBank/DDBJ whole genome shotgun (WGS) entry which is preliminary data.</text>
</comment>
<dbReference type="SUPFAM" id="SSF48557">
    <property type="entry name" value="L-aspartase-like"/>
    <property type="match status" value="1"/>
</dbReference>
<dbReference type="PRINTS" id="PR00145">
    <property type="entry name" value="ARGSUCLYASE"/>
</dbReference>
<dbReference type="InterPro" id="IPR022761">
    <property type="entry name" value="Fumarate_lyase_N"/>
</dbReference>
<evidence type="ECO:0000256" key="6">
    <source>
        <dbReference type="SAM" id="SignalP"/>
    </source>
</evidence>
<keyword evidence="9" id="KW-0456">Lyase</keyword>
<dbReference type="InterPro" id="IPR024083">
    <property type="entry name" value="Fumarase/histidase_N"/>
</dbReference>